<evidence type="ECO:0000313" key="4">
    <source>
        <dbReference type="EMBL" id="TDQ01010.1"/>
    </source>
</evidence>
<dbReference type="GO" id="GO:0006355">
    <property type="term" value="P:regulation of DNA-templated transcription"/>
    <property type="evidence" value="ECO:0007669"/>
    <property type="project" value="InterPro"/>
</dbReference>
<dbReference type="CDD" id="cd06170">
    <property type="entry name" value="LuxR_C_like"/>
    <property type="match status" value="1"/>
</dbReference>
<comment type="caution">
    <text evidence="4">The sequence shown here is derived from an EMBL/GenBank/DDBJ whole genome shotgun (WGS) entry which is preliminary data.</text>
</comment>
<dbReference type="Proteomes" id="UP000295444">
    <property type="component" value="Unassembled WGS sequence"/>
</dbReference>
<dbReference type="GO" id="GO:0005737">
    <property type="term" value="C:cytoplasm"/>
    <property type="evidence" value="ECO:0007669"/>
    <property type="project" value="TreeGrafter"/>
</dbReference>
<dbReference type="Gene3D" id="3.40.50.300">
    <property type="entry name" value="P-loop containing nucleotide triphosphate hydrolases"/>
    <property type="match status" value="1"/>
</dbReference>
<dbReference type="GO" id="GO:0005524">
    <property type="term" value="F:ATP binding"/>
    <property type="evidence" value="ECO:0007669"/>
    <property type="project" value="UniProtKB-KW"/>
</dbReference>
<dbReference type="InterPro" id="IPR016032">
    <property type="entry name" value="Sig_transdc_resp-reg_C-effctor"/>
</dbReference>
<evidence type="ECO:0000259" key="3">
    <source>
        <dbReference type="PROSITE" id="PS50043"/>
    </source>
</evidence>
<dbReference type="PROSITE" id="PS50043">
    <property type="entry name" value="HTH_LUXR_2"/>
    <property type="match status" value="1"/>
</dbReference>
<dbReference type="SUPFAM" id="SSF48452">
    <property type="entry name" value="TPR-like"/>
    <property type="match status" value="1"/>
</dbReference>
<dbReference type="Pfam" id="PF13191">
    <property type="entry name" value="AAA_16"/>
    <property type="match status" value="1"/>
</dbReference>
<dbReference type="PRINTS" id="PR00038">
    <property type="entry name" value="HTHLUXR"/>
</dbReference>
<dbReference type="GO" id="GO:0004016">
    <property type="term" value="F:adenylate cyclase activity"/>
    <property type="evidence" value="ECO:0007669"/>
    <property type="project" value="TreeGrafter"/>
</dbReference>
<keyword evidence="2" id="KW-0067">ATP-binding</keyword>
<dbReference type="InterPro" id="IPR027417">
    <property type="entry name" value="P-loop_NTPase"/>
</dbReference>
<name>A0A4R6SHI3_LABRH</name>
<reference evidence="4 5" key="1">
    <citation type="submission" date="2019-03" db="EMBL/GenBank/DDBJ databases">
        <title>Genomic Encyclopedia of Type Strains, Phase IV (KMG-IV): sequencing the most valuable type-strain genomes for metagenomic binning, comparative biology and taxonomic classification.</title>
        <authorList>
            <person name="Goeker M."/>
        </authorList>
    </citation>
    <scope>NUCLEOTIDE SEQUENCE [LARGE SCALE GENOMIC DNA]</scope>
    <source>
        <strain evidence="4 5">DSM 45361</strain>
    </source>
</reference>
<keyword evidence="1" id="KW-0547">Nucleotide-binding</keyword>
<proteinExistence type="predicted"/>
<dbReference type="PANTHER" id="PTHR16305:SF35">
    <property type="entry name" value="TRANSCRIPTIONAL ACTIVATOR DOMAIN"/>
    <property type="match status" value="1"/>
</dbReference>
<dbReference type="GO" id="GO:0003677">
    <property type="term" value="F:DNA binding"/>
    <property type="evidence" value="ECO:0007669"/>
    <property type="project" value="InterPro"/>
</dbReference>
<gene>
    <name evidence="4" type="ORF">EV186_102877</name>
</gene>
<sequence length="953" mass="102600">MRIGSNETLDGHGADGFVGRTAELAKLSELAEKVRTGAPQVIWVHGPAGIGKTTMVRRFLSDLTGFAVLHAAADPSESVVPYGIVDQLVRRVPQRAQVPLLASGIPDEANPLAVGARLLDLLGLIQAGGSVALVVDDVQWIDAPSAHALGFVLRRVWADQVLVVLLARPAEDSHSADLLGKLNHSGGGAVSLELTGLGAGEVSGLALAMTGRRLPVPAAERLRDYTGGHPLHLRTLLADVPLDQLADRHSRLALPRSVVTAVRASLERLPEPSRRLLDGLAVLGTRSPLARVAQVAGVREPSVALQPALDAGLVTWWPNELSSPVAIAHDLQREAIYNALPPSQRSSLHAKAAEVVDPAGAWGHRVAAATATDADLADRLEAAAEEESKAGRHDSAARYLRWAADLSPERADYERRIETSCVQVLFSSDHAWALRLRPKVLQCAPSALRSLCLGLTSLLALGEWGAAQRSLTTVMRLAEQDGEHVPRWVRGTAAAGLAAAYTWGGDAKRTVRVAKDALDAGDIPVLMRDYTRVLMAVARSRIDGMAAALDELDHLPRIPSAASVEHLESLACRGAIRAMLGRFVEAKRDLSTVVQRHRTGTYLMSGTVPYCYLAATHYQLGEWDDASIVVRQALSFEDLEEQAQNQTLRRFAATLVPAGRGDWATATEQSGLATRFAQQIGGPQDLRYAALAEAILRQAMADRRGMVAALTRVPGITEADPAEHDDAGVHEWWSLWWRPLLTEGLIGVGELDAAETELTALRVSASGVRYMASTVMRLSSWHMAASGDVPGAVEAVEAFFDRPRGPSTPLADGLLEHDHGRRLLMVGRPGEAGRVLRSAKQRFARLGALPFEQRVDEDLARLEAAPEPVGVPAPRRPDVLAGLTDREGEVAHLVGRSLTNREIGAELYVTTKTVEYHLGNIYAKLGITSRRQLRDLLAERPHSTVPRDSPRST</sequence>
<dbReference type="EMBL" id="SNXZ01000002">
    <property type="protein sequence ID" value="TDQ01010.1"/>
    <property type="molecule type" value="Genomic_DNA"/>
</dbReference>
<evidence type="ECO:0000313" key="5">
    <source>
        <dbReference type="Proteomes" id="UP000295444"/>
    </source>
</evidence>
<dbReference type="InterPro" id="IPR000792">
    <property type="entry name" value="Tscrpt_reg_LuxR_C"/>
</dbReference>
<dbReference type="InterPro" id="IPR036388">
    <property type="entry name" value="WH-like_DNA-bd_sf"/>
</dbReference>
<dbReference type="RefSeq" id="WP_166659168.1">
    <property type="nucleotide sequence ID" value="NZ_SNXZ01000002.1"/>
</dbReference>
<accession>A0A4R6SHI3</accession>
<dbReference type="AlphaFoldDB" id="A0A4R6SHI3"/>
<evidence type="ECO:0000256" key="1">
    <source>
        <dbReference type="ARBA" id="ARBA00022741"/>
    </source>
</evidence>
<organism evidence="4 5">
    <name type="scientific">Labedaea rhizosphaerae</name>
    <dbReference type="NCBI Taxonomy" id="598644"/>
    <lineage>
        <taxon>Bacteria</taxon>
        <taxon>Bacillati</taxon>
        <taxon>Actinomycetota</taxon>
        <taxon>Actinomycetes</taxon>
        <taxon>Pseudonocardiales</taxon>
        <taxon>Pseudonocardiaceae</taxon>
        <taxon>Labedaea</taxon>
    </lineage>
</organism>
<dbReference type="SMART" id="SM00421">
    <property type="entry name" value="HTH_LUXR"/>
    <property type="match status" value="1"/>
</dbReference>
<dbReference type="Gene3D" id="1.10.10.10">
    <property type="entry name" value="Winged helix-like DNA-binding domain superfamily/Winged helix DNA-binding domain"/>
    <property type="match status" value="1"/>
</dbReference>
<dbReference type="Pfam" id="PF00196">
    <property type="entry name" value="GerE"/>
    <property type="match status" value="1"/>
</dbReference>
<dbReference type="SUPFAM" id="SSF52540">
    <property type="entry name" value="P-loop containing nucleoside triphosphate hydrolases"/>
    <property type="match status" value="1"/>
</dbReference>
<protein>
    <submittedName>
        <fullName evidence="4">Regulatory LuxR family protein</fullName>
    </submittedName>
</protein>
<dbReference type="InterPro" id="IPR041664">
    <property type="entry name" value="AAA_16"/>
</dbReference>
<dbReference type="Gene3D" id="1.25.40.10">
    <property type="entry name" value="Tetratricopeptide repeat domain"/>
    <property type="match status" value="1"/>
</dbReference>
<feature type="domain" description="HTH luxR-type" evidence="3">
    <location>
        <begin position="876"/>
        <end position="941"/>
    </location>
</feature>
<keyword evidence="5" id="KW-1185">Reference proteome</keyword>
<dbReference type="SUPFAM" id="SSF46894">
    <property type="entry name" value="C-terminal effector domain of the bipartite response regulators"/>
    <property type="match status" value="1"/>
</dbReference>
<dbReference type="InterPro" id="IPR011990">
    <property type="entry name" value="TPR-like_helical_dom_sf"/>
</dbReference>
<evidence type="ECO:0000256" key="2">
    <source>
        <dbReference type="ARBA" id="ARBA00022840"/>
    </source>
</evidence>
<dbReference type="PANTHER" id="PTHR16305">
    <property type="entry name" value="TESTICULAR SOLUBLE ADENYLYL CYCLASE"/>
    <property type="match status" value="1"/>
</dbReference>